<protein>
    <recommendedName>
        <fullName evidence="2">Reverse transcriptase domain-containing protein</fullName>
    </recommendedName>
</protein>
<dbReference type="InterPro" id="IPR026960">
    <property type="entry name" value="RVT-Znf"/>
</dbReference>
<name>A0A2N9F9V7_FAGSY</name>
<dbReference type="SUPFAM" id="SSF56672">
    <property type="entry name" value="DNA/RNA polymerases"/>
    <property type="match status" value="1"/>
</dbReference>
<feature type="domain" description="Reverse transcriptase" evidence="2">
    <location>
        <begin position="1493"/>
        <end position="1760"/>
    </location>
</feature>
<feature type="region of interest" description="Disordered" evidence="1">
    <location>
        <begin position="1025"/>
        <end position="1044"/>
    </location>
</feature>
<reference evidence="3" key="1">
    <citation type="submission" date="2018-02" db="EMBL/GenBank/DDBJ databases">
        <authorList>
            <person name="Cohen D.B."/>
            <person name="Kent A.D."/>
        </authorList>
    </citation>
    <scope>NUCLEOTIDE SEQUENCE</scope>
</reference>
<feature type="region of interest" description="Disordered" evidence="1">
    <location>
        <begin position="755"/>
        <end position="777"/>
    </location>
</feature>
<dbReference type="PANTHER" id="PTHR31431:SF1">
    <property type="entry name" value="NUCLEOPORIN NUP188"/>
    <property type="match status" value="1"/>
</dbReference>
<evidence type="ECO:0000259" key="2">
    <source>
        <dbReference type="PROSITE" id="PS50878"/>
    </source>
</evidence>
<feature type="compositionally biased region" description="Polar residues" evidence="1">
    <location>
        <begin position="817"/>
        <end position="831"/>
    </location>
</feature>
<gene>
    <name evidence="3" type="ORF">FSB_LOCUS15568</name>
</gene>
<dbReference type="InterPro" id="IPR043502">
    <property type="entry name" value="DNA/RNA_pol_sf"/>
</dbReference>
<dbReference type="EMBL" id="OIVN01000937">
    <property type="protein sequence ID" value="SPC87686.1"/>
    <property type="molecule type" value="Genomic_DNA"/>
</dbReference>
<evidence type="ECO:0000313" key="3">
    <source>
        <dbReference type="EMBL" id="SPC87686.1"/>
    </source>
</evidence>
<dbReference type="PROSITE" id="PS50878">
    <property type="entry name" value="RT_POL"/>
    <property type="match status" value="1"/>
</dbReference>
<dbReference type="InterPro" id="IPR036691">
    <property type="entry name" value="Endo/exonu/phosph_ase_sf"/>
</dbReference>
<feature type="region of interest" description="Disordered" evidence="1">
    <location>
        <begin position="800"/>
        <end position="831"/>
    </location>
</feature>
<dbReference type="Pfam" id="PF13966">
    <property type="entry name" value="zf-RVT"/>
    <property type="match status" value="1"/>
</dbReference>
<dbReference type="Gene3D" id="3.60.10.10">
    <property type="entry name" value="Endonuclease/exonuclease/phosphatase"/>
    <property type="match status" value="1"/>
</dbReference>
<dbReference type="Pfam" id="PF00078">
    <property type="entry name" value="RVT_1"/>
    <property type="match status" value="1"/>
</dbReference>
<dbReference type="CDD" id="cd01650">
    <property type="entry name" value="RT_nLTR_like"/>
    <property type="match status" value="1"/>
</dbReference>
<dbReference type="GO" id="GO:0006405">
    <property type="term" value="P:RNA export from nucleus"/>
    <property type="evidence" value="ECO:0007669"/>
    <property type="project" value="TreeGrafter"/>
</dbReference>
<feature type="compositionally biased region" description="Polar residues" evidence="1">
    <location>
        <begin position="800"/>
        <end position="810"/>
    </location>
</feature>
<dbReference type="InterPro" id="IPR044840">
    <property type="entry name" value="Nup188"/>
</dbReference>
<dbReference type="GO" id="GO:0044611">
    <property type="term" value="C:nuclear pore inner ring"/>
    <property type="evidence" value="ECO:0007669"/>
    <property type="project" value="TreeGrafter"/>
</dbReference>
<dbReference type="GO" id="GO:0006606">
    <property type="term" value="P:protein import into nucleus"/>
    <property type="evidence" value="ECO:0007669"/>
    <property type="project" value="TreeGrafter"/>
</dbReference>
<accession>A0A2N9F9V7</accession>
<sequence length="2820" mass="316628">MATTKSVDASLWWDPFSLLLTDLESAPLSSDLPPNLAKKLKENRDWFVDTVSRFKSPNEKSKEALNSECLDEVQSYIIVERSLKDNNLGADSIVQEYLHVIMLQYYMERQCLLKCTRRILMHALYVGTDSKEGQIIREEALKLISDGLERKSISVLEDLLSSSHPEQMDVDLFTLSAEETLIEDNLVLDILFLAYYESFCTCNGERWKKLCSLYKLAISSEALHSSYHAKIQLLLILIETLDLEILLQMVHDEMPFRNGFSVFTLTDVQEMDAIISRKEENDVLMEIDHVGYVRQAFEAASLSYFLEIVQSDILKESDGPVAGYRSVLRTFVSAFIASYEINLQMGDSNLNLILDILCKIYRGEESLCVQFWDKESFIDGPIRCLLCNLEGEFPFRTVELVRLLSSLCEGTWPAECVYNFLDKSVGISSLFEINSDSLVDNISQIVETHLPVHVPGVEGLFIPSKTRGHVLKVIGGNTALVRWEHHNAIECIPFTNYFMFHYVTTFMVQHHNALDVITFILHDMVDQSEVALGFAAALWFRDAILEVAKLSRDQNVFRSFREGNKVYVIQKQRNARGNFVTVTVLGDSKGRGGVIIPEGRESWGWRGISVEVDGLLRSKAIEQQSANQYRRPLAGKSTAVGNLRKESCTFKSAVTQGIDIPNIMPNISGGDKIPEEVMAKNEVFLNLKVKLICGTDGKWQAAWAGLVDSDASGPQQAPIYAPKPDPKQDLNLGHNHMLKPSLAQASRTQVWRPVGSKPNPMGCLANKNGKPGSGAGETRLPEITVSNRFSIFQVGESSGTCETADLTSSPAAEIETTKNSDSSAGTTESASTLSLAPAVMISHPPAGEDIARTWGSSSNWMLELRDGRRITIPLSLIRSMPSQVGEDEPELPVVVAPIDGGDLGLSVAEQSSRLWVESGSEGVEEEDDVSIAWEDPIPVARGSDIVCWADEETPLEVAPLAMAGPAVEGSEMGGEPKVGAERRNSSSPTQVLEQFQEFGRELGVSFEGFEEELLILLKTIEDSRNSHSGTVGDRKKMQKSGGKGSRELKNLISTINYDAGGSKHRGHIDWVYLGSMGASGGILIMWDTRVVEKLEEAVGYYSVSCKFRSVIDSHEWIFSGVYGPQNDGERRLMWEELAGIISWWESPWCIGGDFNATRFPSEKLGGQHFTPAMTDFSEFIYSCELLDPPLEGGRFTWSNGREIEAMSRLDRFLFSHEWDEKFPTIRQQRLTRLLSDHFPVMLECGQFRHGKRPFRFENMWLKSEGFVERVKGWWQSYPFHGTPSYVLAQKLKALKGDLKKWNEECFGNVTVKSHQLLAELSVLEKVAESRSLSSNERIQQERLVAEWEQNSLLEEISWRQKSRELWLKEGDKNTKFFHKMANSHKRYNTISSLLVNGALTTDQQVIADCITQFYTGLYSEESGWRPKLDNLAFSMISAEDAAWLERPFGEEEVVGVLKAFNGDKAPGPDGFPMAFFQACWDVVHTEVMESIKYFHEEGTFTKSLNATFLTLIPKKAAAMEVKDFRPISLVGGMYKIFAKLLASRLKMVLHKIIAPSQNAFVQGRQILDSVLIANEVLDSRLKVGVPGVLCKLDIEKAYDHVNWEFLIYLLRRCGFPGKWCNWIWFCISTVRFSILVNGSPQGFFASSRGLRQGDPLSPLLFVIVMETLSRLMDRATIGGYISGFAVGSGDDPLVVSHLLFADDTLIFCNADQVQIAHLRAVFSWFEAVSGLKINLAKSEMVPVGVVPNLESLVELMGCNIRSLPMIYLGLPLGANFNSKTIWNTVIEKMEKKLGGWKRLYLSKGGKLTLLRSTLSSIPTYFLSLFHLPAGVATQLEKIQRDFLWSGLGEAQKMHLVHWNQICKPIQGGGLGVKNLRRFNKALRGKWLWRYGKERDAYWRKVVETKYGSMWGGWCSEEGHGSYGVSVWKSIRKDWGYFVPFISYRVGVGDRVQFWHDIWCSDLSLKVLYPELFAIARDKDASVAALMSWSNGTLHWDVSFSRNVQDWELEPLVAFMELIYSQTLDGTRQDQLCWNKMEKKEFSVKSFYHCLNPPSLGFPWRGVWKAKVPPRVAFFTWTAVLGKLPTIDNLRKRNMVIVNRCCLCKNAAESIDHLFLHCNLAKELWDSVLLSFGVSWVMPGRVRVLVDCWQGGLGRQRESLLWKAIPHCIMWCLWRERNMRSFEDMEMSHPAYTQSGVLVLLLRLAQDLYPDKSEEVFLTLDLLCRMVSFNTDVCFAFMEIGSLLHLPETGMTVTMEKNVWAVEIICTLVRNLSPNSSSAALMSMGVKILGKVLKCSPSHVAAVALKANIFDLVLETSICDIGGNSSSSGSWLLSGKLAKMLLIDCEQNDNDYPLAISVLDFTMQLVETGLEDDSLLALIVFSLQYILVSHEYWKYKVKYVRWKVTLKVLEVMKKCIMSVSYFERLGDIIRDLLLCDSSIHNALFRIICTTKQSLENLYSSRLFELMEIEGLQLAIGAVLDILFIMLSNFSKDVSSSLSVFHQAVLSCTTKPVPVAAAVTSLISYFRNPNVDCAVNCFGLDLDMFTLNMSSPAAWISALCMYCAIQVGAARVLSVLFIMADYLQQYSFGNACFRLDDKQIADLRHSINHILLEQSVWNEDLFVATVNLLTSAAHYQPAFLVDVFAAKESTDVQCSNVDSVKQPANEASFGPQGSKKSSLVDALLHYVDRASDLINSNPRILLNVLNLMKALWQGAAQKSCHMLNQKIVKHTAVGSKNRIENAVNIEKSNATKDIMSNWCGSSVLGNLIKSYTSCEYDNEKYFRAKVAASLFTVHVMGRLATGDSGTLSVSLLQKIHEISKKV</sequence>
<dbReference type="InterPro" id="IPR000477">
    <property type="entry name" value="RT_dom"/>
</dbReference>
<feature type="region of interest" description="Disordered" evidence="1">
    <location>
        <begin position="966"/>
        <end position="989"/>
    </location>
</feature>
<evidence type="ECO:0000256" key="1">
    <source>
        <dbReference type="SAM" id="MobiDB-lite"/>
    </source>
</evidence>
<dbReference type="GO" id="GO:0017056">
    <property type="term" value="F:structural constituent of nuclear pore"/>
    <property type="evidence" value="ECO:0007669"/>
    <property type="project" value="InterPro"/>
</dbReference>
<dbReference type="PANTHER" id="PTHR31431">
    <property type="entry name" value="NUCLEOPORIN NUP188 HOMOLOG"/>
    <property type="match status" value="1"/>
</dbReference>
<organism evidence="3">
    <name type="scientific">Fagus sylvatica</name>
    <name type="common">Beechnut</name>
    <dbReference type="NCBI Taxonomy" id="28930"/>
    <lineage>
        <taxon>Eukaryota</taxon>
        <taxon>Viridiplantae</taxon>
        <taxon>Streptophyta</taxon>
        <taxon>Embryophyta</taxon>
        <taxon>Tracheophyta</taxon>
        <taxon>Spermatophyta</taxon>
        <taxon>Magnoliopsida</taxon>
        <taxon>eudicotyledons</taxon>
        <taxon>Gunneridae</taxon>
        <taxon>Pentapetalae</taxon>
        <taxon>rosids</taxon>
        <taxon>fabids</taxon>
        <taxon>Fagales</taxon>
        <taxon>Fagaceae</taxon>
        <taxon>Fagus</taxon>
    </lineage>
</organism>
<dbReference type="SUPFAM" id="SSF56219">
    <property type="entry name" value="DNase I-like"/>
    <property type="match status" value="1"/>
</dbReference>
<proteinExistence type="predicted"/>